<evidence type="ECO:0000313" key="3">
    <source>
        <dbReference type="Proteomes" id="UP000622687"/>
    </source>
</evidence>
<reference evidence="2" key="1">
    <citation type="submission" date="2020-12" db="EMBL/GenBank/DDBJ databases">
        <title>Clostridium thailandense sp. nov., a novel acetogenic bacterium isolated from peat land soil in Thailand.</title>
        <authorList>
            <person name="Chaikitkaew S."/>
            <person name="Birkeland N.K."/>
        </authorList>
    </citation>
    <scope>NUCLEOTIDE SEQUENCE</scope>
    <source>
        <strain evidence="2">DSM 17425</strain>
    </source>
</reference>
<accession>A0A934M6I0</accession>
<protein>
    <submittedName>
        <fullName evidence="2">Uncharacterized protein</fullName>
    </submittedName>
</protein>
<dbReference type="PANTHER" id="PTHR32385">
    <property type="entry name" value="MANNOSYL PHOSPHORYLINOSITOL CERAMIDE SYNTHASE"/>
    <property type="match status" value="1"/>
</dbReference>
<evidence type="ECO:0000313" key="2">
    <source>
        <dbReference type="EMBL" id="MBI6874618.1"/>
    </source>
</evidence>
<dbReference type="GO" id="GO:0016020">
    <property type="term" value="C:membrane"/>
    <property type="evidence" value="ECO:0007669"/>
    <property type="project" value="GOC"/>
</dbReference>
<sequence length="201" mass="23422">MSKLLIPKVFHRIWVGGGPMPDEFIYYGETWKKNHPDWEMKLWTKDNMIPLKNQESYDKAEKLAQKADIARYEILYNFGGVYIDCDFECFKNIEPLLNNVSAFAAWEDPNVVCISILGCNAGNLFFKELVDGTAEAIKRNNNLPINYQVGPMYFTEKVKGRNDVVIFGSELFYPYLYTEKYRKEEKFPSAYAAHHWSGSWL</sequence>
<keyword evidence="3" id="KW-1185">Reference proteome</keyword>
<dbReference type="AlphaFoldDB" id="A0A934M6I0"/>
<dbReference type="Proteomes" id="UP000622687">
    <property type="component" value="Unassembled WGS sequence"/>
</dbReference>
<dbReference type="GO" id="GO:0000030">
    <property type="term" value="F:mannosyltransferase activity"/>
    <property type="evidence" value="ECO:0007669"/>
    <property type="project" value="TreeGrafter"/>
</dbReference>
<dbReference type="SUPFAM" id="SSF53448">
    <property type="entry name" value="Nucleotide-diphospho-sugar transferases"/>
    <property type="match status" value="1"/>
</dbReference>
<keyword evidence="1" id="KW-0808">Transferase</keyword>
<evidence type="ECO:0000256" key="1">
    <source>
        <dbReference type="ARBA" id="ARBA00022679"/>
    </source>
</evidence>
<proteinExistence type="predicted"/>
<dbReference type="InterPro" id="IPR007577">
    <property type="entry name" value="GlycoTrfase_DXD_sugar-bd_CS"/>
</dbReference>
<dbReference type="InterPro" id="IPR029044">
    <property type="entry name" value="Nucleotide-diphossugar_trans"/>
</dbReference>
<gene>
    <name evidence="2" type="ORF">I6U51_18275</name>
</gene>
<comment type="caution">
    <text evidence="2">The sequence shown here is derived from an EMBL/GenBank/DDBJ whole genome shotgun (WGS) entry which is preliminary data.</text>
</comment>
<name>A0A934M6I0_9CLOT</name>
<organism evidence="2 3">
    <name type="scientific">Clostridium aciditolerans</name>
    <dbReference type="NCBI Taxonomy" id="339861"/>
    <lineage>
        <taxon>Bacteria</taxon>
        <taxon>Bacillati</taxon>
        <taxon>Bacillota</taxon>
        <taxon>Clostridia</taxon>
        <taxon>Eubacteriales</taxon>
        <taxon>Clostridiaceae</taxon>
        <taxon>Clostridium</taxon>
    </lineage>
</organism>
<dbReference type="RefSeq" id="WP_211144003.1">
    <property type="nucleotide sequence ID" value="NZ_JAEEGB010000027.1"/>
</dbReference>
<dbReference type="Gene3D" id="3.90.550.20">
    <property type="match status" value="1"/>
</dbReference>
<dbReference type="InterPro" id="IPR051706">
    <property type="entry name" value="Glycosyltransferase_domain"/>
</dbReference>
<dbReference type="Pfam" id="PF04488">
    <property type="entry name" value="Gly_transf_sug"/>
    <property type="match status" value="1"/>
</dbReference>
<dbReference type="GO" id="GO:0051999">
    <property type="term" value="P:mannosyl-inositol phosphorylceramide biosynthetic process"/>
    <property type="evidence" value="ECO:0007669"/>
    <property type="project" value="TreeGrafter"/>
</dbReference>
<dbReference type="EMBL" id="JAEEGB010000027">
    <property type="protein sequence ID" value="MBI6874618.1"/>
    <property type="molecule type" value="Genomic_DNA"/>
</dbReference>
<dbReference type="PANTHER" id="PTHR32385:SF15">
    <property type="entry name" value="INOSITOL PHOSPHOCERAMIDE MANNOSYLTRANSFERASE 1"/>
    <property type="match status" value="1"/>
</dbReference>